<evidence type="ECO:0000256" key="4">
    <source>
        <dbReference type="RuleBase" id="RU003345"/>
    </source>
</evidence>
<dbReference type="InterPro" id="IPR015590">
    <property type="entry name" value="Aldehyde_DH_dom"/>
</dbReference>
<protein>
    <submittedName>
        <fullName evidence="6">Aldehyde dehydrogenase</fullName>
    </submittedName>
</protein>
<dbReference type="AlphaFoldDB" id="A0A2S5KPG4"/>
<name>A0A2S5KPG4_9PROT</name>
<dbReference type="InterPro" id="IPR016162">
    <property type="entry name" value="Ald_DH_N"/>
</dbReference>
<dbReference type="Gene3D" id="3.40.605.10">
    <property type="entry name" value="Aldehyde Dehydrogenase, Chain A, domain 1"/>
    <property type="match status" value="1"/>
</dbReference>
<reference evidence="6 7" key="1">
    <citation type="submission" date="2018-02" db="EMBL/GenBank/DDBJ databases">
        <title>novel marine gammaproteobacteria from coastal saline agro ecosystem.</title>
        <authorList>
            <person name="Krishnan R."/>
            <person name="Ramesh Kumar N."/>
        </authorList>
    </citation>
    <scope>NUCLEOTIDE SEQUENCE [LARGE SCALE GENOMIC DNA]</scope>
    <source>
        <strain evidence="6 7">228</strain>
    </source>
</reference>
<dbReference type="PROSITE" id="PS00687">
    <property type="entry name" value="ALDEHYDE_DEHYDR_GLU"/>
    <property type="match status" value="1"/>
</dbReference>
<evidence type="ECO:0000256" key="1">
    <source>
        <dbReference type="ARBA" id="ARBA00009986"/>
    </source>
</evidence>
<evidence type="ECO:0000313" key="7">
    <source>
        <dbReference type="Proteomes" id="UP000238196"/>
    </source>
</evidence>
<dbReference type="EMBL" id="PRLP01000045">
    <property type="protein sequence ID" value="PPC76668.1"/>
    <property type="molecule type" value="Genomic_DNA"/>
</dbReference>
<evidence type="ECO:0000256" key="2">
    <source>
        <dbReference type="ARBA" id="ARBA00023002"/>
    </source>
</evidence>
<dbReference type="Gene3D" id="3.40.309.10">
    <property type="entry name" value="Aldehyde Dehydrogenase, Chain A, domain 2"/>
    <property type="match status" value="1"/>
</dbReference>
<dbReference type="GO" id="GO:0016620">
    <property type="term" value="F:oxidoreductase activity, acting on the aldehyde or oxo group of donors, NAD or NADP as acceptor"/>
    <property type="evidence" value="ECO:0007669"/>
    <property type="project" value="InterPro"/>
</dbReference>
<dbReference type="OrthoDB" id="6187633at2"/>
<dbReference type="InterPro" id="IPR029510">
    <property type="entry name" value="Ald_DH_CS_GLU"/>
</dbReference>
<gene>
    <name evidence="6" type="ORF">C4K68_14350</name>
</gene>
<dbReference type="Proteomes" id="UP000238196">
    <property type="component" value="Unassembled WGS sequence"/>
</dbReference>
<keyword evidence="2 4" id="KW-0560">Oxidoreductase</keyword>
<dbReference type="SUPFAM" id="SSF53720">
    <property type="entry name" value="ALDH-like"/>
    <property type="match status" value="1"/>
</dbReference>
<evidence type="ECO:0000256" key="3">
    <source>
        <dbReference type="PROSITE-ProRule" id="PRU10007"/>
    </source>
</evidence>
<comment type="caution">
    <text evidence="6">The sequence shown here is derived from an EMBL/GenBank/DDBJ whole genome shotgun (WGS) entry which is preliminary data.</text>
</comment>
<feature type="domain" description="Aldehyde dehydrogenase" evidence="5">
    <location>
        <begin position="25"/>
        <end position="481"/>
    </location>
</feature>
<sequence>MRKDLLNGLSDYYGPFINNEFITLSGKTFPATCAATGQHIADIARCGAEEVNQAVMAAEKAFPSWKARLPEERAAYLYKLADKIEQNIPHLKMVDAVDIGRGTWETAIDYEIAVAQYRYFAAAILTHEGFGRSIPNGYLVAKREPYGVCGQIIPWNVPAIMMALKVAPAVAAGNTVVLKPDENASLSTLEVCRYIADIFPAGVINVVPGFGEEAGAALTAHPRVAKLAFTGSSEVGKIIATAGANRLVPVSLELGGKSPNIVFPDITSQDIDAIVDNATFASMYCNGQSCLAGTRLFIHEAIYDDFLSRLIASMQRIRIADPTSDGPLLGCLISASQGNRVQSYIDIGKKTASLAHGGNRVSVEGCESGWFFEPTVFETSNQSRIAQEEIFGPVLSVIRWNDYDDMIHAANDVRYGLAAGIYTSNLKNALNTADRLEAGNIWINSYFNLSSGSPFGGFKESGIGSEFCRETLNMYTHLKAITYQAEVNPAWYAPKNQ</sequence>
<dbReference type="PANTHER" id="PTHR11699">
    <property type="entry name" value="ALDEHYDE DEHYDROGENASE-RELATED"/>
    <property type="match status" value="1"/>
</dbReference>
<dbReference type="InterPro" id="IPR016163">
    <property type="entry name" value="Ald_DH_C"/>
</dbReference>
<organism evidence="6 7">
    <name type="scientific">Proteobacteria bacterium 228</name>
    <dbReference type="NCBI Taxonomy" id="2083153"/>
    <lineage>
        <taxon>Bacteria</taxon>
        <taxon>Pseudomonadati</taxon>
        <taxon>Pseudomonadota</taxon>
    </lineage>
</organism>
<feature type="active site" evidence="3">
    <location>
        <position position="253"/>
    </location>
</feature>
<dbReference type="InterPro" id="IPR016161">
    <property type="entry name" value="Ald_DH/histidinol_DH"/>
</dbReference>
<evidence type="ECO:0000259" key="5">
    <source>
        <dbReference type="Pfam" id="PF00171"/>
    </source>
</evidence>
<comment type="similarity">
    <text evidence="1 4">Belongs to the aldehyde dehydrogenase family.</text>
</comment>
<accession>A0A2S5KPG4</accession>
<proteinExistence type="inferred from homology"/>
<dbReference type="Pfam" id="PF00171">
    <property type="entry name" value="Aldedh"/>
    <property type="match status" value="1"/>
</dbReference>
<evidence type="ECO:0000313" key="6">
    <source>
        <dbReference type="EMBL" id="PPC76668.1"/>
    </source>
</evidence>
<dbReference type="FunFam" id="3.40.605.10:FF:000007">
    <property type="entry name" value="NAD/NADP-dependent betaine aldehyde dehydrogenase"/>
    <property type="match status" value="1"/>
</dbReference>